<feature type="non-terminal residue" evidence="3">
    <location>
        <position position="124"/>
    </location>
</feature>
<evidence type="ECO:0000313" key="3">
    <source>
        <dbReference type="EMBL" id="NWV58679.1"/>
    </source>
</evidence>
<proteinExistence type="predicted"/>
<name>A0A7K6G5X2_9PASS</name>
<dbReference type="Proteomes" id="UP000564407">
    <property type="component" value="Unassembled WGS sequence"/>
</dbReference>
<organism evidence="3 4">
    <name type="scientific">Malurus elegans</name>
    <name type="common">Red-winged fairywren</name>
    <dbReference type="NCBI Taxonomy" id="720584"/>
    <lineage>
        <taxon>Eukaryota</taxon>
        <taxon>Metazoa</taxon>
        <taxon>Chordata</taxon>
        <taxon>Craniata</taxon>
        <taxon>Vertebrata</taxon>
        <taxon>Euteleostomi</taxon>
        <taxon>Archelosauria</taxon>
        <taxon>Archosauria</taxon>
        <taxon>Dinosauria</taxon>
        <taxon>Saurischia</taxon>
        <taxon>Theropoda</taxon>
        <taxon>Coelurosauria</taxon>
        <taxon>Aves</taxon>
        <taxon>Neognathae</taxon>
        <taxon>Neoaves</taxon>
        <taxon>Telluraves</taxon>
        <taxon>Australaves</taxon>
        <taxon>Passeriformes</taxon>
        <taxon>Meliphagoidea</taxon>
        <taxon>Maluridae</taxon>
        <taxon>Malurus</taxon>
    </lineage>
</organism>
<feature type="domain" description="DNA-repair protein Xrcc1 N-terminal" evidence="2">
    <location>
        <begin position="7"/>
        <end position="36"/>
    </location>
</feature>
<dbReference type="Gene3D" id="2.60.120.260">
    <property type="entry name" value="Galactose-binding domain-like"/>
    <property type="match status" value="1"/>
</dbReference>
<dbReference type="InterPro" id="IPR002706">
    <property type="entry name" value="Xrcc1_N"/>
</dbReference>
<evidence type="ECO:0000259" key="2">
    <source>
        <dbReference type="Pfam" id="PF01834"/>
    </source>
</evidence>
<dbReference type="Pfam" id="PF01834">
    <property type="entry name" value="XRCC1_N"/>
    <property type="match status" value="1"/>
</dbReference>
<sequence>VDVPELMVGQKWHRMWLTCSQPFSPRSHFGISFIRLHTPQEQQPEPPQALLGPENAELSDKPWCSSPAFHQTFFPEPCLVRREEQLRSSLWKLEGAAWSPAHLSCSAQMVLSAAWNQALRPRAS</sequence>
<feature type="non-terminal residue" evidence="3">
    <location>
        <position position="1"/>
    </location>
</feature>
<dbReference type="EMBL" id="VZRP01000149">
    <property type="protein sequence ID" value="NWV58679.1"/>
    <property type="molecule type" value="Genomic_DNA"/>
</dbReference>
<accession>A0A7K6G5X2</accession>
<feature type="region of interest" description="Disordered" evidence="1">
    <location>
        <begin position="37"/>
        <end position="56"/>
    </location>
</feature>
<dbReference type="InterPro" id="IPR008979">
    <property type="entry name" value="Galactose-bd-like_sf"/>
</dbReference>
<dbReference type="AlphaFoldDB" id="A0A7K6G5X2"/>
<dbReference type="GO" id="GO:0003684">
    <property type="term" value="F:damaged DNA binding"/>
    <property type="evidence" value="ECO:0007669"/>
    <property type="project" value="InterPro"/>
</dbReference>
<evidence type="ECO:0000256" key="1">
    <source>
        <dbReference type="SAM" id="MobiDB-lite"/>
    </source>
</evidence>
<dbReference type="GO" id="GO:0000012">
    <property type="term" value="P:single strand break repair"/>
    <property type="evidence" value="ECO:0007669"/>
    <property type="project" value="InterPro"/>
</dbReference>
<protein>
    <submittedName>
        <fullName evidence="3">TRPC2 protein</fullName>
    </submittedName>
</protein>
<dbReference type="GO" id="GO:0005634">
    <property type="term" value="C:nucleus"/>
    <property type="evidence" value="ECO:0007669"/>
    <property type="project" value="InterPro"/>
</dbReference>
<dbReference type="SUPFAM" id="SSF49785">
    <property type="entry name" value="Galactose-binding domain-like"/>
    <property type="match status" value="1"/>
</dbReference>
<comment type="caution">
    <text evidence="3">The sequence shown here is derived from an EMBL/GenBank/DDBJ whole genome shotgun (WGS) entry which is preliminary data.</text>
</comment>
<reference evidence="3 4" key="1">
    <citation type="submission" date="2019-09" db="EMBL/GenBank/DDBJ databases">
        <title>Bird 10,000 Genomes (B10K) Project - Family phase.</title>
        <authorList>
            <person name="Zhang G."/>
        </authorList>
    </citation>
    <scope>NUCLEOTIDE SEQUENCE [LARGE SCALE GENOMIC DNA]</scope>
    <source>
        <strain evidence="3">B10K-DU-029-44</strain>
        <tissue evidence="3">Heart</tissue>
    </source>
</reference>
<keyword evidence="4" id="KW-1185">Reference proteome</keyword>
<gene>
    <name evidence="3" type="primary">Trpc2</name>
    <name evidence="3" type="ORF">MALELE_R15658</name>
</gene>
<evidence type="ECO:0000313" key="4">
    <source>
        <dbReference type="Proteomes" id="UP000564407"/>
    </source>
</evidence>